<dbReference type="RefSeq" id="WP_379293830.1">
    <property type="nucleotide sequence ID" value="NZ_JBHTKX010000004.1"/>
</dbReference>
<evidence type="ECO:0000313" key="2">
    <source>
        <dbReference type="EMBL" id="MFD1130587.1"/>
    </source>
</evidence>
<comment type="caution">
    <text evidence="2">The sequence shown here is derived from an EMBL/GenBank/DDBJ whole genome shotgun (WGS) entry which is preliminary data.</text>
</comment>
<dbReference type="Gene3D" id="1.10.10.60">
    <property type="entry name" value="Homeodomain-like"/>
    <property type="match status" value="1"/>
</dbReference>
<keyword evidence="3" id="KW-1185">Reference proteome</keyword>
<evidence type="ECO:0000313" key="3">
    <source>
        <dbReference type="Proteomes" id="UP001597169"/>
    </source>
</evidence>
<reference evidence="3" key="1">
    <citation type="journal article" date="2019" name="Int. J. Syst. Evol. Microbiol.">
        <title>The Global Catalogue of Microorganisms (GCM) 10K type strain sequencing project: providing services to taxonomists for standard genome sequencing and annotation.</title>
        <authorList>
            <consortium name="The Broad Institute Genomics Platform"/>
            <consortium name="The Broad Institute Genome Sequencing Center for Infectious Disease"/>
            <person name="Wu L."/>
            <person name="Ma J."/>
        </authorList>
    </citation>
    <scope>NUCLEOTIDE SEQUENCE [LARGE SCALE GENOMIC DNA]</scope>
    <source>
        <strain evidence="3">CCUG 53519</strain>
    </source>
</reference>
<feature type="domain" description="Insertion element IS150 protein InsJ-like helix-turn-helix" evidence="1">
    <location>
        <begin position="16"/>
        <end position="68"/>
    </location>
</feature>
<dbReference type="Proteomes" id="UP001597169">
    <property type="component" value="Unassembled WGS sequence"/>
</dbReference>
<dbReference type="EMBL" id="JBHTKX010000004">
    <property type="protein sequence ID" value="MFD1130587.1"/>
    <property type="molecule type" value="Genomic_DNA"/>
</dbReference>
<proteinExistence type="predicted"/>
<sequence>MAIKGQKFKTYSEDLKLEAVRLHVEEKWTYQQINKHLGIQDEGRMKRWMRKYREQGEFGLLDQRGRRKEYIDQERYVQQLKRENAMLKKCLKIWMQEEKRKGSNLSNKRRTSVKS</sequence>
<dbReference type="Pfam" id="PF13518">
    <property type="entry name" value="HTH_28"/>
    <property type="match status" value="1"/>
</dbReference>
<evidence type="ECO:0000259" key="1">
    <source>
        <dbReference type="Pfam" id="PF13518"/>
    </source>
</evidence>
<name>A0ABW3Q0Q7_9BACL</name>
<accession>A0ABW3Q0Q7</accession>
<gene>
    <name evidence="2" type="ORF">ACFQ3J_20800</name>
</gene>
<dbReference type="SUPFAM" id="SSF46689">
    <property type="entry name" value="Homeodomain-like"/>
    <property type="match status" value="1"/>
</dbReference>
<dbReference type="InterPro" id="IPR009057">
    <property type="entry name" value="Homeodomain-like_sf"/>
</dbReference>
<dbReference type="InterPro" id="IPR055247">
    <property type="entry name" value="InsJ-like_HTH"/>
</dbReference>
<protein>
    <submittedName>
        <fullName evidence="2">Transposase</fullName>
    </submittedName>
</protein>
<organism evidence="2 3">
    <name type="scientific">Paenibacillus provencensis</name>
    <dbReference type="NCBI Taxonomy" id="441151"/>
    <lineage>
        <taxon>Bacteria</taxon>
        <taxon>Bacillati</taxon>
        <taxon>Bacillota</taxon>
        <taxon>Bacilli</taxon>
        <taxon>Bacillales</taxon>
        <taxon>Paenibacillaceae</taxon>
        <taxon>Paenibacillus</taxon>
    </lineage>
</organism>